<dbReference type="KEGG" id="hhk:HH1059_03640"/>
<accession>A0A0X8X7T1</accession>
<dbReference type="GO" id="GO:0016740">
    <property type="term" value="F:transferase activity"/>
    <property type="evidence" value="ECO:0007669"/>
    <property type="project" value="UniProtKB-KW"/>
</dbReference>
<evidence type="ECO:0000256" key="1">
    <source>
        <dbReference type="SAM" id="MobiDB-lite"/>
    </source>
</evidence>
<gene>
    <name evidence="2" type="ORF">HH1059_03640</name>
</gene>
<name>A0A0X8X7T1_HALHR</name>
<evidence type="ECO:0000313" key="3">
    <source>
        <dbReference type="Proteomes" id="UP000218890"/>
    </source>
</evidence>
<protein>
    <submittedName>
        <fullName evidence="2">Sugar nucleotidyltransferase</fullName>
    </submittedName>
</protein>
<feature type="compositionally biased region" description="Basic and acidic residues" evidence="1">
    <location>
        <begin position="62"/>
        <end position="72"/>
    </location>
</feature>
<organism evidence="2 3">
    <name type="scientific">Halorhodospira halochloris</name>
    <name type="common">Ectothiorhodospira halochloris</name>
    <dbReference type="NCBI Taxonomy" id="1052"/>
    <lineage>
        <taxon>Bacteria</taxon>
        <taxon>Pseudomonadati</taxon>
        <taxon>Pseudomonadota</taxon>
        <taxon>Gammaproteobacteria</taxon>
        <taxon>Chromatiales</taxon>
        <taxon>Ectothiorhodospiraceae</taxon>
        <taxon>Halorhodospira</taxon>
    </lineage>
</organism>
<proteinExistence type="predicted"/>
<feature type="region of interest" description="Disordered" evidence="1">
    <location>
        <begin position="50"/>
        <end position="72"/>
    </location>
</feature>
<evidence type="ECO:0000313" key="2">
    <source>
        <dbReference type="EMBL" id="BAU57061.2"/>
    </source>
</evidence>
<keyword evidence="3" id="KW-1185">Reference proteome</keyword>
<reference evidence="2" key="1">
    <citation type="submission" date="2016-02" db="EMBL/GenBank/DDBJ databases">
        <title>Halorhodospira halochloris DSM-1059 complete genome, version 2.</title>
        <authorList>
            <person name="Tsukatani Y."/>
        </authorList>
    </citation>
    <scope>NUCLEOTIDE SEQUENCE</scope>
    <source>
        <strain evidence="2">DSM 1059</strain>
    </source>
</reference>
<sequence>MPKNLLLQPLCPVAADDVDIFDTSAAQDFELVLKQRLALKLDHALRPIVGERAQPGALPGGQDDRSHGFAPR</sequence>
<dbReference type="EMBL" id="AP017372">
    <property type="protein sequence ID" value="BAU57061.2"/>
    <property type="molecule type" value="Genomic_DNA"/>
</dbReference>
<dbReference type="Proteomes" id="UP000218890">
    <property type="component" value="Chromosome"/>
</dbReference>
<dbReference type="AlphaFoldDB" id="A0A0X8X7T1"/>